<proteinExistence type="predicted"/>
<feature type="compositionally biased region" description="Basic and acidic residues" evidence="1">
    <location>
        <begin position="26"/>
        <end position="49"/>
    </location>
</feature>
<evidence type="ECO:0000256" key="1">
    <source>
        <dbReference type="SAM" id="MobiDB-lite"/>
    </source>
</evidence>
<evidence type="ECO:0000313" key="3">
    <source>
        <dbReference type="Proteomes" id="UP001162156"/>
    </source>
</evidence>
<evidence type="ECO:0000313" key="2">
    <source>
        <dbReference type="EMBL" id="KAJ8967040.1"/>
    </source>
</evidence>
<keyword evidence="3" id="KW-1185">Reference proteome</keyword>
<gene>
    <name evidence="2" type="ORF">NQ314_003157</name>
</gene>
<dbReference type="AlphaFoldDB" id="A0AAV8ZPN1"/>
<feature type="region of interest" description="Disordered" evidence="1">
    <location>
        <begin position="1"/>
        <end position="92"/>
    </location>
</feature>
<organism evidence="2 3">
    <name type="scientific">Rhamnusium bicolor</name>
    <dbReference type="NCBI Taxonomy" id="1586634"/>
    <lineage>
        <taxon>Eukaryota</taxon>
        <taxon>Metazoa</taxon>
        <taxon>Ecdysozoa</taxon>
        <taxon>Arthropoda</taxon>
        <taxon>Hexapoda</taxon>
        <taxon>Insecta</taxon>
        <taxon>Pterygota</taxon>
        <taxon>Neoptera</taxon>
        <taxon>Endopterygota</taxon>
        <taxon>Coleoptera</taxon>
        <taxon>Polyphaga</taxon>
        <taxon>Cucujiformia</taxon>
        <taxon>Chrysomeloidea</taxon>
        <taxon>Cerambycidae</taxon>
        <taxon>Lepturinae</taxon>
        <taxon>Rhagiini</taxon>
        <taxon>Rhamnusium</taxon>
    </lineage>
</organism>
<accession>A0AAV8ZPN1</accession>
<dbReference type="EMBL" id="JANEYF010000904">
    <property type="protein sequence ID" value="KAJ8967040.1"/>
    <property type="molecule type" value="Genomic_DNA"/>
</dbReference>
<dbReference type="Proteomes" id="UP001162156">
    <property type="component" value="Unassembled WGS sequence"/>
</dbReference>
<comment type="caution">
    <text evidence="2">The sequence shown here is derived from an EMBL/GenBank/DDBJ whole genome shotgun (WGS) entry which is preliminary data.</text>
</comment>
<reference evidence="2" key="1">
    <citation type="journal article" date="2023" name="Insect Mol. Biol.">
        <title>Genome sequencing provides insights into the evolution of gene families encoding plant cell wall-degrading enzymes in longhorned beetles.</title>
        <authorList>
            <person name="Shin N.R."/>
            <person name="Okamura Y."/>
            <person name="Kirsch R."/>
            <person name="Pauchet Y."/>
        </authorList>
    </citation>
    <scope>NUCLEOTIDE SEQUENCE</scope>
    <source>
        <strain evidence="2">RBIC_L_NR</strain>
    </source>
</reference>
<name>A0AAV8ZPN1_9CUCU</name>
<protein>
    <submittedName>
        <fullName evidence="2">Uncharacterized protein</fullName>
    </submittedName>
</protein>
<sequence>MQKKRRKVNMNNNKKDNKNTKSKIPSNKDTDNHKKREEKCMRVIEKENEIEHDDEANQSQNGQYGFPDFARRNKSTENLNRQNSPVRSSPFNVNNSCSGLNNLWLNDQLGFNIFIAGSTSHNNNDPYVKKPFRLEALPNIVKNQRGRLNTMEFL</sequence>
<feature type="compositionally biased region" description="Polar residues" evidence="1">
    <location>
        <begin position="76"/>
        <end position="92"/>
    </location>
</feature>